<dbReference type="SUPFAM" id="SSF46689">
    <property type="entry name" value="Homeodomain-like"/>
    <property type="match status" value="1"/>
</dbReference>
<evidence type="ECO:0000256" key="2">
    <source>
        <dbReference type="ARBA" id="ARBA00023125"/>
    </source>
</evidence>
<dbReference type="Pfam" id="PF12833">
    <property type="entry name" value="HTH_18"/>
    <property type="match status" value="1"/>
</dbReference>
<evidence type="ECO:0000313" key="5">
    <source>
        <dbReference type="EMBL" id="AQQ10338.1"/>
    </source>
</evidence>
<accession>A0A1Q2HSB0</accession>
<dbReference type="GO" id="GO:0000976">
    <property type="term" value="F:transcription cis-regulatory region binding"/>
    <property type="evidence" value="ECO:0007669"/>
    <property type="project" value="TreeGrafter"/>
</dbReference>
<dbReference type="SMART" id="SM00342">
    <property type="entry name" value="HTH_ARAC"/>
    <property type="match status" value="1"/>
</dbReference>
<proteinExistence type="predicted"/>
<dbReference type="InterPro" id="IPR009057">
    <property type="entry name" value="Homeodomain-like_sf"/>
</dbReference>
<name>A0A1Q2HSB0_9BACT</name>
<evidence type="ECO:0000256" key="1">
    <source>
        <dbReference type="ARBA" id="ARBA00023015"/>
    </source>
</evidence>
<organism evidence="5 6">
    <name type="scientific">Sedimentisphaera cyanobacteriorum</name>
    <dbReference type="NCBI Taxonomy" id="1940790"/>
    <lineage>
        <taxon>Bacteria</taxon>
        <taxon>Pseudomonadati</taxon>
        <taxon>Planctomycetota</taxon>
        <taxon>Phycisphaerae</taxon>
        <taxon>Sedimentisphaerales</taxon>
        <taxon>Sedimentisphaeraceae</taxon>
        <taxon>Sedimentisphaera</taxon>
    </lineage>
</organism>
<dbReference type="InterPro" id="IPR028082">
    <property type="entry name" value="Peripla_BP_I"/>
</dbReference>
<dbReference type="Gene3D" id="1.10.10.60">
    <property type="entry name" value="Homeodomain-like"/>
    <property type="match status" value="1"/>
</dbReference>
<gene>
    <name evidence="5" type="primary">xylR_11</name>
    <name evidence="5" type="ORF">L21SP3_02170</name>
</gene>
<dbReference type="Gene3D" id="3.40.50.2300">
    <property type="match status" value="2"/>
</dbReference>
<dbReference type="PROSITE" id="PS01124">
    <property type="entry name" value="HTH_ARAC_FAMILY_2"/>
    <property type="match status" value="1"/>
</dbReference>
<dbReference type="EMBL" id="CP019633">
    <property type="protein sequence ID" value="AQQ10338.1"/>
    <property type="molecule type" value="Genomic_DNA"/>
</dbReference>
<reference evidence="6" key="1">
    <citation type="submission" date="2017-02" db="EMBL/GenBank/DDBJ databases">
        <title>Comparative genomics and description of representatives of a novel lineage of planctomycetes thriving in anoxic sediments.</title>
        <authorList>
            <person name="Spring S."/>
            <person name="Bunk B."/>
            <person name="Sproer C."/>
            <person name="Klenk H.-P."/>
        </authorList>
    </citation>
    <scope>NUCLEOTIDE SEQUENCE [LARGE SCALE GENOMIC DNA]</scope>
    <source>
        <strain evidence="6">L21-RPul-D3</strain>
    </source>
</reference>
<evidence type="ECO:0000259" key="4">
    <source>
        <dbReference type="PROSITE" id="PS01124"/>
    </source>
</evidence>
<dbReference type="SUPFAM" id="SSF53822">
    <property type="entry name" value="Periplasmic binding protein-like I"/>
    <property type="match status" value="1"/>
</dbReference>
<dbReference type="KEGG" id="pbu:L21SP3_02170"/>
<sequence length="384" mass="43522">MKKILIEIDTSRASGRKFLAGVERYCSNYSDWQVLANPPAYVNSPAKGLGRSSELIDFDGLLIYDPSRLSELLEFSLPKVILDTQIEYAKGESTIAVNSFEVGRIAAEYFIGKGFHNFAYCGFPNLPWSGKRFEGFCKILADKGIAQTSVGLKEFHHFQIFYEEIKETAKWLADIPKPVGIFTCNDDRAVYILEACKIAGIEVPEQAAVLGVDNDELVCRLSSPSLSSIELNFENAGFKAAEHLEELIENKVNPRIININPVQIIERQSTNVFAVENPIVQKALIYIRHIFKKPITVQDVAEHCCTSRRTIERLFRKHISKSVKSEIRKLRIELIKNKLLNTDLPAYQIANDLEFCEPDHLSRYFKKATGETPAQFRKNNKKLS</sequence>
<dbReference type="AlphaFoldDB" id="A0A1Q2HSB0"/>
<keyword evidence="2" id="KW-0238">DNA-binding</keyword>
<dbReference type="InterPro" id="IPR046335">
    <property type="entry name" value="LacI/GalR-like_sensor"/>
</dbReference>
<dbReference type="OrthoDB" id="9795616at2"/>
<keyword evidence="3" id="KW-0804">Transcription</keyword>
<feature type="domain" description="HTH araC/xylS-type" evidence="4">
    <location>
        <begin position="281"/>
        <end position="379"/>
    </location>
</feature>
<evidence type="ECO:0000313" key="6">
    <source>
        <dbReference type="Proteomes" id="UP000188273"/>
    </source>
</evidence>
<dbReference type="Pfam" id="PF13377">
    <property type="entry name" value="Peripla_BP_3"/>
    <property type="match status" value="1"/>
</dbReference>
<dbReference type="PANTHER" id="PTHR30146">
    <property type="entry name" value="LACI-RELATED TRANSCRIPTIONAL REPRESSOR"/>
    <property type="match status" value="1"/>
</dbReference>
<dbReference type="PANTHER" id="PTHR30146:SF24">
    <property type="entry name" value="XYLOSE OPERON REGULATORY PROTEIN"/>
    <property type="match status" value="1"/>
</dbReference>
<evidence type="ECO:0000256" key="3">
    <source>
        <dbReference type="ARBA" id="ARBA00023163"/>
    </source>
</evidence>
<keyword evidence="1" id="KW-0805">Transcription regulation</keyword>
<dbReference type="GO" id="GO:0003700">
    <property type="term" value="F:DNA-binding transcription factor activity"/>
    <property type="evidence" value="ECO:0007669"/>
    <property type="project" value="InterPro"/>
</dbReference>
<dbReference type="Proteomes" id="UP000188273">
    <property type="component" value="Chromosome"/>
</dbReference>
<keyword evidence="6" id="KW-1185">Reference proteome</keyword>
<dbReference type="CDD" id="cd01543">
    <property type="entry name" value="PBP1_XylR"/>
    <property type="match status" value="1"/>
</dbReference>
<protein>
    <submittedName>
        <fullName evidence="5">Xylose operon regulatory protein</fullName>
    </submittedName>
</protein>
<dbReference type="STRING" id="1940790.L21SP3_02170"/>
<dbReference type="RefSeq" id="WP_077541453.1">
    <property type="nucleotide sequence ID" value="NZ_CP019633.1"/>
</dbReference>
<dbReference type="InterPro" id="IPR018060">
    <property type="entry name" value="HTH_AraC"/>
</dbReference>